<evidence type="ECO:0000256" key="5">
    <source>
        <dbReference type="ARBA" id="ARBA00022884"/>
    </source>
</evidence>
<keyword evidence="3 7" id="KW-0863">Zinc-finger</keyword>
<dbReference type="SUPFAM" id="SSF54791">
    <property type="entry name" value="Eukaryotic type KH-domain (KH-domain type I)"/>
    <property type="match status" value="1"/>
</dbReference>
<dbReference type="SMART" id="SM00322">
    <property type="entry name" value="KH"/>
    <property type="match status" value="1"/>
</dbReference>
<keyword evidence="4 7" id="KW-0862">Zinc</keyword>
<dbReference type="SUPFAM" id="SSF54928">
    <property type="entry name" value="RNA-binding domain, RBD"/>
    <property type="match status" value="1"/>
</dbReference>
<feature type="compositionally biased region" description="Low complexity" evidence="8">
    <location>
        <begin position="1"/>
        <end position="16"/>
    </location>
</feature>
<dbReference type="InterPro" id="IPR000504">
    <property type="entry name" value="RRM_dom"/>
</dbReference>
<name>A0A812XTK2_SYMPI</name>
<evidence type="ECO:0000256" key="1">
    <source>
        <dbReference type="ARBA" id="ARBA00022723"/>
    </source>
</evidence>
<feature type="region of interest" description="Disordered" evidence="8">
    <location>
        <begin position="281"/>
        <end position="325"/>
    </location>
</feature>
<sequence length="325" mass="35847">MPGCPGSTPGSLPPGLVFLNVRPQAGAPGEAEKKRKLEPRRKDVWPVFVGNISFDTTEEEIRDLFGDIEGLVSWRLSIQKDGVSRGFGFAEFKTPEGALEGIKKVDGIEIKGRKLRLRWGENAPTTPEVDEFHRAPERFKTRPCYEVFKGLPCPRPDDCPYAHAQSEIRHPRDNEEKLEVKPIDPKDVVVKVVIPFQKFEGDGPEAKQRAAYVAILGPGASNIRTIMKKASCRLQLRGAGAPGGTSPEEPLHIIVKPRGDEVVTQEQIEIVRRAVDDIVETGKLPEAQGVDTIQKSTGSKAASKATAAKPSHEARRERSDRGRER</sequence>
<comment type="caution">
    <text evidence="11">The sequence shown here is derived from an EMBL/GenBank/DDBJ whole genome shotgun (WGS) entry which is preliminary data.</text>
</comment>
<feature type="region of interest" description="Disordered" evidence="8">
    <location>
        <begin position="1"/>
        <end position="35"/>
    </location>
</feature>
<dbReference type="GO" id="GO:0003723">
    <property type="term" value="F:RNA binding"/>
    <property type="evidence" value="ECO:0007669"/>
    <property type="project" value="UniProtKB-UniRule"/>
</dbReference>
<feature type="zinc finger region" description="C3H1-type" evidence="7">
    <location>
        <begin position="138"/>
        <end position="166"/>
    </location>
</feature>
<evidence type="ECO:0000256" key="3">
    <source>
        <dbReference type="ARBA" id="ARBA00022771"/>
    </source>
</evidence>
<dbReference type="InterPro" id="IPR004087">
    <property type="entry name" value="KH_dom"/>
</dbReference>
<keyword evidence="5 6" id="KW-0694">RNA-binding</keyword>
<evidence type="ECO:0000313" key="11">
    <source>
        <dbReference type="EMBL" id="CAE7740801.1"/>
    </source>
</evidence>
<dbReference type="OrthoDB" id="272703at2759"/>
<dbReference type="PANTHER" id="PTHR23236:SF119">
    <property type="entry name" value="NUCLEAR RNA-BINDING PROTEIN SART-3"/>
    <property type="match status" value="1"/>
</dbReference>
<evidence type="ECO:0000259" key="10">
    <source>
        <dbReference type="PROSITE" id="PS50103"/>
    </source>
</evidence>
<evidence type="ECO:0000256" key="7">
    <source>
        <dbReference type="PROSITE-ProRule" id="PRU00723"/>
    </source>
</evidence>
<dbReference type="InterPro" id="IPR035979">
    <property type="entry name" value="RBD_domain_sf"/>
</dbReference>
<dbReference type="PROSITE" id="PS50103">
    <property type="entry name" value="ZF_C3H1"/>
    <property type="match status" value="1"/>
</dbReference>
<dbReference type="AlphaFoldDB" id="A0A812XTK2"/>
<dbReference type="InterPro" id="IPR012677">
    <property type="entry name" value="Nucleotide-bd_a/b_plait_sf"/>
</dbReference>
<gene>
    <name evidence="11" type="primary">CSTF64</name>
    <name evidence="11" type="ORF">SPIL2461_LOCUS21313</name>
</gene>
<evidence type="ECO:0000313" key="12">
    <source>
        <dbReference type="Proteomes" id="UP000649617"/>
    </source>
</evidence>
<feature type="domain" description="RRM" evidence="9">
    <location>
        <begin position="45"/>
        <end position="122"/>
    </location>
</feature>
<evidence type="ECO:0000259" key="9">
    <source>
        <dbReference type="PROSITE" id="PS50102"/>
    </source>
</evidence>
<dbReference type="GO" id="GO:0008270">
    <property type="term" value="F:zinc ion binding"/>
    <property type="evidence" value="ECO:0007669"/>
    <property type="project" value="UniProtKB-KW"/>
</dbReference>
<keyword evidence="1 7" id="KW-0479">Metal-binding</keyword>
<dbReference type="SMART" id="SM00360">
    <property type="entry name" value="RRM"/>
    <property type="match status" value="1"/>
</dbReference>
<evidence type="ECO:0000256" key="6">
    <source>
        <dbReference type="PROSITE-ProRule" id="PRU00176"/>
    </source>
</evidence>
<keyword evidence="2" id="KW-0677">Repeat</keyword>
<reference evidence="11" key="1">
    <citation type="submission" date="2021-02" db="EMBL/GenBank/DDBJ databases">
        <authorList>
            <person name="Dougan E. K."/>
            <person name="Rhodes N."/>
            <person name="Thang M."/>
            <person name="Chan C."/>
        </authorList>
    </citation>
    <scope>NUCLEOTIDE SEQUENCE</scope>
</reference>
<proteinExistence type="predicted"/>
<organism evidence="11 12">
    <name type="scientific">Symbiodinium pilosum</name>
    <name type="common">Dinoflagellate</name>
    <dbReference type="NCBI Taxonomy" id="2952"/>
    <lineage>
        <taxon>Eukaryota</taxon>
        <taxon>Sar</taxon>
        <taxon>Alveolata</taxon>
        <taxon>Dinophyceae</taxon>
        <taxon>Suessiales</taxon>
        <taxon>Symbiodiniaceae</taxon>
        <taxon>Symbiodinium</taxon>
    </lineage>
</organism>
<accession>A0A812XTK2</accession>
<evidence type="ECO:0000256" key="2">
    <source>
        <dbReference type="ARBA" id="ARBA00022737"/>
    </source>
</evidence>
<feature type="compositionally biased region" description="Low complexity" evidence="8">
    <location>
        <begin position="295"/>
        <end position="309"/>
    </location>
</feature>
<feature type="domain" description="C3H1-type" evidence="10">
    <location>
        <begin position="138"/>
        <end position="166"/>
    </location>
</feature>
<keyword evidence="12" id="KW-1185">Reference proteome</keyword>
<evidence type="ECO:0000256" key="4">
    <source>
        <dbReference type="ARBA" id="ARBA00022833"/>
    </source>
</evidence>
<feature type="compositionally biased region" description="Basic and acidic residues" evidence="8">
    <location>
        <begin position="310"/>
        <end position="325"/>
    </location>
</feature>
<dbReference type="InterPro" id="IPR036612">
    <property type="entry name" value="KH_dom_type_1_sf"/>
</dbReference>
<dbReference type="PROSITE" id="PS50102">
    <property type="entry name" value="RRM"/>
    <property type="match status" value="1"/>
</dbReference>
<dbReference type="InterPro" id="IPR000571">
    <property type="entry name" value="Znf_CCCH"/>
</dbReference>
<dbReference type="Gene3D" id="3.30.70.330">
    <property type="match status" value="1"/>
</dbReference>
<dbReference type="SUPFAM" id="SSF90229">
    <property type="entry name" value="CCCH zinc finger"/>
    <property type="match status" value="1"/>
</dbReference>
<dbReference type="InterPro" id="IPR036855">
    <property type="entry name" value="Znf_CCCH_sf"/>
</dbReference>
<dbReference type="Pfam" id="PF00076">
    <property type="entry name" value="RRM_1"/>
    <property type="match status" value="1"/>
</dbReference>
<dbReference type="PANTHER" id="PTHR23236">
    <property type="entry name" value="EUKARYOTIC TRANSLATION INITIATION FACTOR 4B/4H"/>
    <property type="match status" value="1"/>
</dbReference>
<dbReference type="Proteomes" id="UP000649617">
    <property type="component" value="Unassembled WGS sequence"/>
</dbReference>
<protein>
    <submittedName>
        <fullName evidence="11">CSTF64 protein</fullName>
    </submittedName>
</protein>
<dbReference type="EMBL" id="CAJNIZ010046138">
    <property type="protein sequence ID" value="CAE7740801.1"/>
    <property type="molecule type" value="Genomic_DNA"/>
</dbReference>
<evidence type="ECO:0000256" key="8">
    <source>
        <dbReference type="SAM" id="MobiDB-lite"/>
    </source>
</evidence>